<keyword evidence="5" id="KW-0547">Nucleotide-binding</keyword>
<evidence type="ECO:0000313" key="5">
    <source>
        <dbReference type="EMBL" id="MBA1889611.1"/>
    </source>
</evidence>
<gene>
    <name evidence="5" type="ORF">HLX92_26165</name>
</gene>
<dbReference type="Gene3D" id="3.30.565.10">
    <property type="entry name" value="Histidine kinase-like ATPase, C-terminal domain"/>
    <property type="match status" value="1"/>
</dbReference>
<dbReference type="InterPro" id="IPR036890">
    <property type="entry name" value="HATPase_C_sf"/>
</dbReference>
<evidence type="ECO:0000259" key="4">
    <source>
        <dbReference type="PROSITE" id="PS50109"/>
    </source>
</evidence>
<reference evidence="5 6" key="1">
    <citation type="submission" date="2020-05" db="EMBL/GenBank/DDBJ databases">
        <title>Epidemiological investigations into extended-spectrum beta-lactam resistant Escherichia coli ST457 carried by Australian Silver gulls identified clonal lineages that cause ExPEC disease.</title>
        <authorList>
            <person name="Nesporova K."/>
            <person name="Wyrsch E.R."/>
            <person name="Valcek A."/>
            <person name="Bitar I."/>
            <person name="Chaw K."/>
            <person name="Harris P."/>
            <person name="Hrabak J."/>
            <person name="Djordjevic S.P."/>
            <person name="Dolejska M."/>
        </authorList>
    </citation>
    <scope>NUCLEOTIDE SEQUENCE [LARGE SCALE GENOMIC DNA]</scope>
    <source>
        <strain evidence="5 6">CE1966</strain>
    </source>
</reference>
<sequence>EFSCSTNFLDISLYDQPARIYPVFINLVNNSRYWVKETKEERRIIRLDVLDGLIYVSDNGPGVDPDDVSELFTIFFSKKQRGGRGVGLYLCKQNLAVSGHSIFYETRTEKKILNGANFVINFKGIKNA</sequence>
<accession>A0A8T3LGJ2</accession>
<comment type="catalytic activity">
    <reaction evidence="1">
        <text>ATP + protein L-histidine = ADP + protein N-phospho-L-histidine.</text>
        <dbReference type="EC" id="2.7.13.3"/>
    </reaction>
</comment>
<keyword evidence="5" id="KW-0067">ATP-binding</keyword>
<dbReference type="PRINTS" id="PR00344">
    <property type="entry name" value="BCTRLSENSOR"/>
</dbReference>
<dbReference type="Proteomes" id="UP000523197">
    <property type="component" value="Unassembled WGS sequence"/>
</dbReference>
<dbReference type="GO" id="GO:0005524">
    <property type="term" value="F:ATP binding"/>
    <property type="evidence" value="ECO:0007669"/>
    <property type="project" value="UniProtKB-KW"/>
</dbReference>
<comment type="caution">
    <text evidence="5">The sequence shown here is derived from an EMBL/GenBank/DDBJ whole genome shotgun (WGS) entry which is preliminary data.</text>
</comment>
<dbReference type="InterPro" id="IPR004358">
    <property type="entry name" value="Sig_transdc_His_kin-like_C"/>
</dbReference>
<dbReference type="PROSITE" id="PS50109">
    <property type="entry name" value="HIS_KIN"/>
    <property type="match status" value="1"/>
</dbReference>
<dbReference type="EMBL" id="JABFNF010000264">
    <property type="protein sequence ID" value="MBA1889611.1"/>
    <property type="molecule type" value="Genomic_DNA"/>
</dbReference>
<dbReference type="InterPro" id="IPR005467">
    <property type="entry name" value="His_kinase_dom"/>
</dbReference>
<evidence type="ECO:0000313" key="6">
    <source>
        <dbReference type="Proteomes" id="UP000523197"/>
    </source>
</evidence>
<dbReference type="AlphaFoldDB" id="A0A8T3LGJ2"/>
<feature type="domain" description="Histidine kinase" evidence="4">
    <location>
        <begin position="1"/>
        <end position="126"/>
    </location>
</feature>
<dbReference type="Pfam" id="PF02518">
    <property type="entry name" value="HATPase_c"/>
    <property type="match status" value="1"/>
</dbReference>
<feature type="non-terminal residue" evidence="5">
    <location>
        <position position="1"/>
    </location>
</feature>
<name>A0A8T3LGJ2_ECOLX</name>
<dbReference type="SMART" id="SM00387">
    <property type="entry name" value="HATPase_c"/>
    <property type="match status" value="1"/>
</dbReference>
<organism evidence="5 6">
    <name type="scientific">Escherichia coli</name>
    <dbReference type="NCBI Taxonomy" id="562"/>
    <lineage>
        <taxon>Bacteria</taxon>
        <taxon>Pseudomonadati</taxon>
        <taxon>Pseudomonadota</taxon>
        <taxon>Gammaproteobacteria</taxon>
        <taxon>Enterobacterales</taxon>
        <taxon>Enterobacteriaceae</taxon>
        <taxon>Escherichia</taxon>
    </lineage>
</organism>
<dbReference type="SUPFAM" id="SSF55874">
    <property type="entry name" value="ATPase domain of HSP90 chaperone/DNA topoisomerase II/histidine kinase"/>
    <property type="match status" value="1"/>
</dbReference>
<dbReference type="EC" id="2.7.13.3" evidence="2"/>
<keyword evidence="3" id="KW-0597">Phosphoprotein</keyword>
<dbReference type="GO" id="GO:0004673">
    <property type="term" value="F:protein histidine kinase activity"/>
    <property type="evidence" value="ECO:0007669"/>
    <property type="project" value="UniProtKB-EC"/>
</dbReference>
<dbReference type="InterPro" id="IPR003594">
    <property type="entry name" value="HATPase_dom"/>
</dbReference>
<evidence type="ECO:0000256" key="1">
    <source>
        <dbReference type="ARBA" id="ARBA00000085"/>
    </source>
</evidence>
<dbReference type="RefSeq" id="WP_181204214.1">
    <property type="nucleotide sequence ID" value="NZ_JABFNF010000264.1"/>
</dbReference>
<evidence type="ECO:0000256" key="3">
    <source>
        <dbReference type="ARBA" id="ARBA00022553"/>
    </source>
</evidence>
<proteinExistence type="predicted"/>
<evidence type="ECO:0000256" key="2">
    <source>
        <dbReference type="ARBA" id="ARBA00012438"/>
    </source>
</evidence>
<protein>
    <recommendedName>
        <fullName evidence="2">histidine kinase</fullName>
        <ecNumber evidence="2">2.7.13.3</ecNumber>
    </recommendedName>
</protein>